<gene>
    <name evidence="9" type="ORF">FRZ44_07860</name>
</gene>
<feature type="domain" description="Glucose-methanol-choline oxidoreductase N-terminal" evidence="7">
    <location>
        <begin position="84"/>
        <end position="107"/>
    </location>
</feature>
<proteinExistence type="inferred from homology"/>
<keyword evidence="10" id="KW-1185">Reference proteome</keyword>
<evidence type="ECO:0000259" key="8">
    <source>
        <dbReference type="PROSITE" id="PS00624"/>
    </source>
</evidence>
<evidence type="ECO:0000256" key="6">
    <source>
        <dbReference type="RuleBase" id="RU003968"/>
    </source>
</evidence>
<evidence type="ECO:0000259" key="7">
    <source>
        <dbReference type="PROSITE" id="PS00623"/>
    </source>
</evidence>
<dbReference type="AlphaFoldDB" id="A0A5J6MDR3"/>
<dbReference type="PROSITE" id="PS00623">
    <property type="entry name" value="GMC_OXRED_1"/>
    <property type="match status" value="1"/>
</dbReference>
<dbReference type="NCBIfam" id="NF002550">
    <property type="entry name" value="PRK02106.1"/>
    <property type="match status" value="1"/>
</dbReference>
<dbReference type="SUPFAM" id="SSF51905">
    <property type="entry name" value="FAD/NAD(P)-binding domain"/>
    <property type="match status" value="1"/>
</dbReference>
<dbReference type="InterPro" id="IPR036188">
    <property type="entry name" value="FAD/NAD-bd_sf"/>
</dbReference>
<reference evidence="9 10" key="1">
    <citation type="submission" date="2019-08" db="EMBL/GenBank/DDBJ databases">
        <title>Hyperibacter terrae gen. nov., sp. nov. and Hyperibacter viscosus sp. nov., two new members in the family Rhodospirillaceae isolated from the rhizosphere of Hypericum perforatum.</title>
        <authorList>
            <person name="Noviana Z."/>
        </authorList>
    </citation>
    <scope>NUCLEOTIDE SEQUENCE [LARGE SCALE GENOMIC DNA]</scope>
    <source>
        <strain evidence="9 10">R5913</strain>
    </source>
</reference>
<dbReference type="PIRSF" id="PIRSF000137">
    <property type="entry name" value="Alcohol_oxidase"/>
    <property type="match status" value="1"/>
</dbReference>
<organism evidence="9 10">
    <name type="scientific">Hypericibacter terrae</name>
    <dbReference type="NCBI Taxonomy" id="2602015"/>
    <lineage>
        <taxon>Bacteria</taxon>
        <taxon>Pseudomonadati</taxon>
        <taxon>Pseudomonadota</taxon>
        <taxon>Alphaproteobacteria</taxon>
        <taxon>Rhodospirillales</taxon>
        <taxon>Dongiaceae</taxon>
        <taxon>Hypericibacter</taxon>
    </lineage>
</organism>
<dbReference type="Gene3D" id="3.50.50.60">
    <property type="entry name" value="FAD/NAD(P)-binding domain"/>
    <property type="match status" value="1"/>
</dbReference>
<dbReference type="Pfam" id="PF00732">
    <property type="entry name" value="GMC_oxred_N"/>
    <property type="match status" value="1"/>
</dbReference>
<dbReference type="PROSITE" id="PS00624">
    <property type="entry name" value="GMC_OXRED_2"/>
    <property type="match status" value="1"/>
</dbReference>
<dbReference type="GO" id="GO:0008812">
    <property type="term" value="F:choline dehydrogenase activity"/>
    <property type="evidence" value="ECO:0007669"/>
    <property type="project" value="TreeGrafter"/>
</dbReference>
<evidence type="ECO:0000256" key="2">
    <source>
        <dbReference type="ARBA" id="ARBA00010790"/>
    </source>
</evidence>
<keyword evidence="4 5" id="KW-0274">FAD</keyword>
<evidence type="ECO:0000256" key="4">
    <source>
        <dbReference type="ARBA" id="ARBA00022827"/>
    </source>
</evidence>
<name>A0A5J6MDR3_9PROT</name>
<feature type="binding site" evidence="5">
    <location>
        <position position="86"/>
    </location>
    <ligand>
        <name>FAD</name>
        <dbReference type="ChEBI" id="CHEBI:57692"/>
    </ligand>
</feature>
<comment type="cofactor">
    <cofactor evidence="1 5">
        <name>FAD</name>
        <dbReference type="ChEBI" id="CHEBI:57692"/>
    </cofactor>
</comment>
<sequence>MSNSRGYDYIIVGAGSAGCVVANRLSADKTARVLLIEAGPGDRDWHIQMPASLAWSLQNKKYNWAYKTEPEPYLDGRIVDHPRGRVLGGSSSINGMMYVRGHRRDFDRWAQSGCRGWSYDDVLPYFRKAENNSGGGDDYHGDSGPLNVTKGEIVNPLCRAWIESAVRQGYPHNPDINGAEQEGVGRIDRTTHRGRRWSTANAYLHPVRHRPNLEIMTRALTTAIRFEGDRAVAVEVTVDGHSQRIAAAREIILCGGAFNSPQLLLLSGVGPAAHLREIGIPVVADRPGVGQNLHDHVDVFVKHRCTQPVSLYQKLSLMGRAKIGLRWFLFHDGDGATNHYETGGFVRSDSDVEHPDLEFMFLPMATAVEANQSFDSAPFDGFQTHTDLLRPTSRGWLKLADVNPRTPPRLLFNYLQTPEDRSRLRKAIRIMRDIHAQSPLAPFRGEEILPGENVRTDAEIDAYIRRSCDTGYHPVSTCKMGPDSDPTAVVDPSCRVHGIRGLRVVDASIMPTIVSGNTNAATIMIAEKAADMIRGVANAAEAAA</sequence>
<dbReference type="GO" id="GO:0019285">
    <property type="term" value="P:glycine betaine biosynthetic process from choline"/>
    <property type="evidence" value="ECO:0007669"/>
    <property type="project" value="TreeGrafter"/>
</dbReference>
<evidence type="ECO:0000256" key="3">
    <source>
        <dbReference type="ARBA" id="ARBA00022630"/>
    </source>
</evidence>
<dbReference type="PANTHER" id="PTHR11552:SF147">
    <property type="entry name" value="CHOLINE DEHYDROGENASE, MITOCHONDRIAL"/>
    <property type="match status" value="1"/>
</dbReference>
<dbReference type="GO" id="GO:0050660">
    <property type="term" value="F:flavin adenine dinucleotide binding"/>
    <property type="evidence" value="ECO:0007669"/>
    <property type="project" value="InterPro"/>
</dbReference>
<comment type="similarity">
    <text evidence="2 6">Belongs to the GMC oxidoreductase family.</text>
</comment>
<dbReference type="InterPro" id="IPR007867">
    <property type="entry name" value="GMC_OxRtase_C"/>
</dbReference>
<evidence type="ECO:0000256" key="5">
    <source>
        <dbReference type="PIRSR" id="PIRSR000137-2"/>
    </source>
</evidence>
<dbReference type="Gene3D" id="3.30.560.10">
    <property type="entry name" value="Glucose Oxidase, domain 3"/>
    <property type="match status" value="1"/>
</dbReference>
<dbReference type="SUPFAM" id="SSF54373">
    <property type="entry name" value="FAD-linked reductases, C-terminal domain"/>
    <property type="match status" value="1"/>
</dbReference>
<dbReference type="EMBL" id="CP042906">
    <property type="protein sequence ID" value="QEX15502.1"/>
    <property type="molecule type" value="Genomic_DNA"/>
</dbReference>
<evidence type="ECO:0000313" key="10">
    <source>
        <dbReference type="Proteomes" id="UP000326202"/>
    </source>
</evidence>
<evidence type="ECO:0000256" key="1">
    <source>
        <dbReference type="ARBA" id="ARBA00001974"/>
    </source>
</evidence>
<dbReference type="PANTHER" id="PTHR11552">
    <property type="entry name" value="GLUCOSE-METHANOL-CHOLINE GMC OXIDOREDUCTASE"/>
    <property type="match status" value="1"/>
</dbReference>
<dbReference type="OrthoDB" id="9785276at2"/>
<protein>
    <submittedName>
        <fullName evidence="9">Choline dehydrogenase</fullName>
    </submittedName>
</protein>
<accession>A0A5J6MDR3</accession>
<dbReference type="Pfam" id="PF05199">
    <property type="entry name" value="GMC_oxred_C"/>
    <property type="match status" value="1"/>
</dbReference>
<feature type="domain" description="Glucose-methanol-choline oxidoreductase N-terminal" evidence="8">
    <location>
        <begin position="256"/>
        <end position="270"/>
    </location>
</feature>
<dbReference type="GO" id="GO:0016020">
    <property type="term" value="C:membrane"/>
    <property type="evidence" value="ECO:0007669"/>
    <property type="project" value="TreeGrafter"/>
</dbReference>
<dbReference type="RefSeq" id="WP_151175946.1">
    <property type="nucleotide sequence ID" value="NZ_CP042906.1"/>
</dbReference>
<dbReference type="Proteomes" id="UP000326202">
    <property type="component" value="Chromosome"/>
</dbReference>
<dbReference type="InterPro" id="IPR012132">
    <property type="entry name" value="GMC_OxRdtase"/>
</dbReference>
<dbReference type="InterPro" id="IPR000172">
    <property type="entry name" value="GMC_OxRdtase_N"/>
</dbReference>
<dbReference type="PROSITE" id="PS51257">
    <property type="entry name" value="PROKAR_LIPOPROTEIN"/>
    <property type="match status" value="1"/>
</dbReference>
<dbReference type="KEGG" id="htq:FRZ44_07860"/>
<evidence type="ECO:0000313" key="9">
    <source>
        <dbReference type="EMBL" id="QEX15502.1"/>
    </source>
</evidence>
<keyword evidence="3 6" id="KW-0285">Flavoprotein</keyword>